<accession>A0A0L0MZL8</accession>
<keyword evidence="2" id="KW-1185">Reference proteome</keyword>
<gene>
    <name evidence="1" type="ORF">TOPH_07960</name>
</gene>
<dbReference type="EMBL" id="LFRF01000037">
    <property type="protein sequence ID" value="KND87348.1"/>
    <property type="molecule type" value="Genomic_DNA"/>
</dbReference>
<name>A0A0L0MZL8_TOLOC</name>
<organism evidence="1 2">
    <name type="scientific">Tolypocladium ophioglossoides (strain CBS 100239)</name>
    <name type="common">Snaketongue truffleclub</name>
    <name type="synonym">Elaphocordyceps ophioglossoides</name>
    <dbReference type="NCBI Taxonomy" id="1163406"/>
    <lineage>
        <taxon>Eukaryota</taxon>
        <taxon>Fungi</taxon>
        <taxon>Dikarya</taxon>
        <taxon>Ascomycota</taxon>
        <taxon>Pezizomycotina</taxon>
        <taxon>Sordariomycetes</taxon>
        <taxon>Hypocreomycetidae</taxon>
        <taxon>Hypocreales</taxon>
        <taxon>Ophiocordycipitaceae</taxon>
        <taxon>Tolypocladium</taxon>
    </lineage>
</organism>
<evidence type="ECO:0000313" key="1">
    <source>
        <dbReference type="EMBL" id="KND87348.1"/>
    </source>
</evidence>
<reference evidence="1 2" key="1">
    <citation type="journal article" date="2015" name="BMC Genomics">
        <title>The genome of the truffle-parasite Tolypocladium ophioglossoides and the evolution of antifungal peptaibiotics.</title>
        <authorList>
            <person name="Quandt C.A."/>
            <person name="Bushley K.E."/>
            <person name="Spatafora J.W."/>
        </authorList>
    </citation>
    <scope>NUCLEOTIDE SEQUENCE [LARGE SCALE GENOMIC DNA]</scope>
    <source>
        <strain evidence="1 2">CBS 100239</strain>
    </source>
</reference>
<dbReference type="Proteomes" id="UP000036947">
    <property type="component" value="Unassembled WGS sequence"/>
</dbReference>
<evidence type="ECO:0000313" key="2">
    <source>
        <dbReference type="Proteomes" id="UP000036947"/>
    </source>
</evidence>
<protein>
    <submittedName>
        <fullName evidence="1">Uncharacterized protein</fullName>
    </submittedName>
</protein>
<proteinExistence type="predicted"/>
<dbReference type="AlphaFoldDB" id="A0A0L0MZL8"/>
<comment type="caution">
    <text evidence="1">The sequence shown here is derived from an EMBL/GenBank/DDBJ whole genome shotgun (WGS) entry which is preliminary data.</text>
</comment>
<sequence length="202" mass="22453">MLSQWQPQAAIPAIDDPFDSTLARFLGAFERLEELFLGLKGPTHSLDTLTNASRHQKTLRRLVLHQRGTESSAKNNQFQYLRDVPSMPVDPDVPDDVQNDPSRNPLVGLNLYSIGLGYASEIMSGLDRTHTHVESDAMDPAARRSRSRCEVSVIGQLRDHFFNFAMGLFGPQGIPSVEALAFGDFAYGFAYNGLWLGLNFVL</sequence>